<dbReference type="AlphaFoldDB" id="A0A369JIY0"/>
<gene>
    <name evidence="3" type="ORF">Hypma_012390</name>
</gene>
<reference evidence="3" key="1">
    <citation type="submission" date="2018-04" db="EMBL/GenBank/DDBJ databases">
        <title>Whole genome sequencing of Hypsizygus marmoreus.</title>
        <authorList>
            <person name="Choi I.-G."/>
            <person name="Min B."/>
            <person name="Kim J.-G."/>
            <person name="Kim S."/>
            <person name="Oh Y.-L."/>
            <person name="Kong W.-S."/>
            <person name="Park H."/>
            <person name="Jeong J."/>
            <person name="Song E.-S."/>
        </authorList>
    </citation>
    <scope>NUCLEOTIDE SEQUENCE [LARGE SCALE GENOMIC DNA]</scope>
    <source>
        <strain evidence="3">51987-8</strain>
    </source>
</reference>
<comment type="caution">
    <text evidence="3">The sequence shown here is derived from an EMBL/GenBank/DDBJ whole genome shotgun (WGS) entry which is preliminary data.</text>
</comment>
<feature type="compositionally biased region" description="Polar residues" evidence="1">
    <location>
        <begin position="228"/>
        <end position="241"/>
    </location>
</feature>
<protein>
    <recommendedName>
        <fullName evidence="5">MARVEL domain-containing protein</fullName>
    </recommendedName>
</protein>
<dbReference type="OrthoDB" id="3364107at2759"/>
<feature type="transmembrane region" description="Helical" evidence="2">
    <location>
        <begin position="133"/>
        <end position="154"/>
    </location>
</feature>
<keyword evidence="4" id="KW-1185">Reference proteome</keyword>
<organism evidence="3 4">
    <name type="scientific">Hypsizygus marmoreus</name>
    <name type="common">White beech mushroom</name>
    <name type="synonym">Agaricus marmoreus</name>
    <dbReference type="NCBI Taxonomy" id="39966"/>
    <lineage>
        <taxon>Eukaryota</taxon>
        <taxon>Fungi</taxon>
        <taxon>Dikarya</taxon>
        <taxon>Basidiomycota</taxon>
        <taxon>Agaricomycotina</taxon>
        <taxon>Agaricomycetes</taxon>
        <taxon>Agaricomycetidae</taxon>
        <taxon>Agaricales</taxon>
        <taxon>Tricholomatineae</taxon>
        <taxon>Lyophyllaceae</taxon>
        <taxon>Hypsizygus</taxon>
    </lineage>
</organism>
<keyword evidence="2" id="KW-0812">Transmembrane</keyword>
<feature type="region of interest" description="Disordered" evidence="1">
    <location>
        <begin position="193"/>
        <end position="241"/>
    </location>
</feature>
<dbReference type="Proteomes" id="UP000076154">
    <property type="component" value="Unassembled WGS sequence"/>
</dbReference>
<sequence length="241" mass="25891">MATFLPKIRLAAFGTVTLFSFIVLAVAAHLTDISTTYFGGYYSSAALSIATAVLSLLSLPVFLVVDKLRRGAFTSMIAVELSWLTLLWILWLSSAAAATDAASRTFVASCSRYFNSHTRTACKEFSVIQAFGFLNWLILLGYTSTLFAFTLIAANRGQKAVWTQSVKNTDFNAQAVTGTTTAPQFQTDKIQQQQFISPQSSGAPQQQAGHSPVGASQYPPQAGWAGQPQASGPAQSPYPQV</sequence>
<name>A0A369JIY0_HYPMA</name>
<evidence type="ECO:0000313" key="4">
    <source>
        <dbReference type="Proteomes" id="UP000076154"/>
    </source>
</evidence>
<evidence type="ECO:0008006" key="5">
    <source>
        <dbReference type="Google" id="ProtNLM"/>
    </source>
</evidence>
<proteinExistence type="predicted"/>
<feature type="transmembrane region" description="Helical" evidence="2">
    <location>
        <begin position="72"/>
        <end position="91"/>
    </location>
</feature>
<accession>A0A369JIY0</accession>
<evidence type="ECO:0000256" key="1">
    <source>
        <dbReference type="SAM" id="MobiDB-lite"/>
    </source>
</evidence>
<evidence type="ECO:0000313" key="3">
    <source>
        <dbReference type="EMBL" id="RDB20527.1"/>
    </source>
</evidence>
<dbReference type="InParanoid" id="A0A369JIY0"/>
<evidence type="ECO:0000256" key="2">
    <source>
        <dbReference type="SAM" id="Phobius"/>
    </source>
</evidence>
<feature type="compositionally biased region" description="Low complexity" evidence="1">
    <location>
        <begin position="193"/>
        <end position="211"/>
    </location>
</feature>
<dbReference type="STRING" id="39966.A0A369JIY0"/>
<dbReference type="EMBL" id="LUEZ02000062">
    <property type="protein sequence ID" value="RDB20527.1"/>
    <property type="molecule type" value="Genomic_DNA"/>
</dbReference>
<feature type="transmembrane region" description="Helical" evidence="2">
    <location>
        <begin position="41"/>
        <end position="65"/>
    </location>
</feature>
<keyword evidence="2" id="KW-1133">Transmembrane helix</keyword>
<keyword evidence="2" id="KW-0472">Membrane</keyword>